<feature type="region of interest" description="Disordered" evidence="1">
    <location>
        <begin position="47"/>
        <end position="72"/>
    </location>
</feature>
<accession>A0A9N7YQU3</accession>
<feature type="compositionally biased region" description="Gly residues" evidence="1">
    <location>
        <begin position="10"/>
        <end position="22"/>
    </location>
</feature>
<reference evidence="2" key="1">
    <citation type="submission" date="2020-03" db="EMBL/GenBank/DDBJ databases">
        <authorList>
            <person name="Weist P."/>
        </authorList>
    </citation>
    <scope>NUCLEOTIDE SEQUENCE</scope>
</reference>
<feature type="region of interest" description="Disordered" evidence="1">
    <location>
        <begin position="1"/>
        <end position="29"/>
    </location>
</feature>
<comment type="caution">
    <text evidence="2">The sequence shown here is derived from an EMBL/GenBank/DDBJ whole genome shotgun (WGS) entry which is preliminary data.</text>
</comment>
<sequence length="72" mass="7601">MKGTWSVKGGRAGPGCVLSGGEGSDRYERPLDTNEASALIRWTCQWGGEVTDPGNKGPNRHSGDSCRGKAHT</sequence>
<proteinExistence type="predicted"/>
<name>A0A9N7YQU3_PLEPL</name>
<protein>
    <submittedName>
        <fullName evidence="2">Uncharacterized protein</fullName>
    </submittedName>
</protein>
<feature type="compositionally biased region" description="Basic and acidic residues" evidence="1">
    <location>
        <begin position="61"/>
        <end position="72"/>
    </location>
</feature>
<evidence type="ECO:0000256" key="1">
    <source>
        <dbReference type="SAM" id="MobiDB-lite"/>
    </source>
</evidence>
<dbReference type="Proteomes" id="UP001153269">
    <property type="component" value="Unassembled WGS sequence"/>
</dbReference>
<dbReference type="EMBL" id="CADEAL010001553">
    <property type="protein sequence ID" value="CAB1433309.1"/>
    <property type="molecule type" value="Genomic_DNA"/>
</dbReference>
<evidence type="ECO:0000313" key="3">
    <source>
        <dbReference type="Proteomes" id="UP001153269"/>
    </source>
</evidence>
<gene>
    <name evidence="2" type="ORF">PLEPLA_LOCUS21399</name>
</gene>
<keyword evidence="3" id="KW-1185">Reference proteome</keyword>
<evidence type="ECO:0000313" key="2">
    <source>
        <dbReference type="EMBL" id="CAB1433309.1"/>
    </source>
</evidence>
<dbReference type="AlphaFoldDB" id="A0A9N7YQU3"/>
<organism evidence="2 3">
    <name type="scientific">Pleuronectes platessa</name>
    <name type="common">European plaice</name>
    <dbReference type="NCBI Taxonomy" id="8262"/>
    <lineage>
        <taxon>Eukaryota</taxon>
        <taxon>Metazoa</taxon>
        <taxon>Chordata</taxon>
        <taxon>Craniata</taxon>
        <taxon>Vertebrata</taxon>
        <taxon>Euteleostomi</taxon>
        <taxon>Actinopterygii</taxon>
        <taxon>Neopterygii</taxon>
        <taxon>Teleostei</taxon>
        <taxon>Neoteleostei</taxon>
        <taxon>Acanthomorphata</taxon>
        <taxon>Carangaria</taxon>
        <taxon>Pleuronectiformes</taxon>
        <taxon>Pleuronectoidei</taxon>
        <taxon>Pleuronectidae</taxon>
        <taxon>Pleuronectes</taxon>
    </lineage>
</organism>